<dbReference type="AlphaFoldDB" id="F8NVH5"/>
<proteinExistence type="predicted"/>
<dbReference type="Proteomes" id="UP000008064">
    <property type="component" value="Unassembled WGS sequence"/>
</dbReference>
<evidence type="ECO:0000313" key="2">
    <source>
        <dbReference type="EMBL" id="EGO25384.1"/>
    </source>
</evidence>
<dbReference type="KEGG" id="sla:SERLADRAFT_465455"/>
<feature type="region of interest" description="Disordered" evidence="1">
    <location>
        <begin position="24"/>
        <end position="51"/>
    </location>
</feature>
<accession>F8NVH5</accession>
<protein>
    <submittedName>
        <fullName evidence="2">Uncharacterized protein</fullName>
    </submittedName>
</protein>
<name>F8NVH5_SERL9</name>
<evidence type="ECO:0000256" key="1">
    <source>
        <dbReference type="SAM" id="MobiDB-lite"/>
    </source>
</evidence>
<reference evidence="2" key="1">
    <citation type="submission" date="2011-04" db="EMBL/GenBank/DDBJ databases">
        <title>Evolution of plant cell wall degrading machinery underlies the functional diversity of forest fungi.</title>
        <authorList>
            <consortium name="US DOE Joint Genome Institute (JGI-PGF)"/>
            <person name="Eastwood D.C."/>
            <person name="Floudas D."/>
            <person name="Binder M."/>
            <person name="Majcherczyk A."/>
            <person name="Schneider P."/>
            <person name="Aerts A."/>
            <person name="Asiegbu F.O."/>
            <person name="Baker S.E."/>
            <person name="Barry K."/>
            <person name="Bendiksby M."/>
            <person name="Blumentritt M."/>
            <person name="Coutinho P.M."/>
            <person name="Cullen D."/>
            <person name="Cullen D."/>
            <person name="Gathman A."/>
            <person name="Goodell B."/>
            <person name="Henrissat B."/>
            <person name="Ihrmark K."/>
            <person name="Kauserud H."/>
            <person name="Kohler A."/>
            <person name="LaButti K."/>
            <person name="Lapidus A."/>
            <person name="Lavin J.L."/>
            <person name="Lee Y.-H."/>
            <person name="Lindquist E."/>
            <person name="Lilly W."/>
            <person name="Lucas S."/>
            <person name="Morin E."/>
            <person name="Murat C."/>
            <person name="Oguiza J.A."/>
            <person name="Park J."/>
            <person name="Pisabarro A.G."/>
            <person name="Riley R."/>
            <person name="Rosling A."/>
            <person name="Salamov A."/>
            <person name="Schmidt O."/>
            <person name="Schmutz J."/>
            <person name="Skrede I."/>
            <person name="Stenlid J."/>
            <person name="Wiebenga A."/>
            <person name="Xie X."/>
            <person name="Kues U."/>
            <person name="Hibbett D.S."/>
            <person name="Hoffmeister D."/>
            <person name="Hogberg N."/>
            <person name="Martin F."/>
            <person name="Grigoriev I.V."/>
            <person name="Watkinson S.C."/>
        </authorList>
    </citation>
    <scope>NUCLEOTIDE SEQUENCE</scope>
    <source>
        <strain evidence="2">S7.9</strain>
    </source>
</reference>
<dbReference type="EMBL" id="GL945433">
    <property type="protein sequence ID" value="EGO25384.1"/>
    <property type="molecule type" value="Genomic_DNA"/>
</dbReference>
<dbReference type="RefSeq" id="XP_007317506.1">
    <property type="nucleotide sequence ID" value="XM_007317444.1"/>
</dbReference>
<dbReference type="GeneID" id="18818903"/>
<gene>
    <name evidence="2" type="ORF">SERLADRAFT_465455</name>
</gene>
<dbReference type="HOGENOM" id="CLU_2639620_0_0_1"/>
<sequence length="77" mass="8626">MGRHGSGVEINRAIDMEELIISHQRRDGRRRGTPSRYGVRINEGGGAQGHGRDRQVICEYNRYYLSVGAYAFGAGSW</sequence>
<organism>
    <name type="scientific">Serpula lacrymans var. lacrymans (strain S7.9)</name>
    <name type="common">Dry rot fungus</name>
    <dbReference type="NCBI Taxonomy" id="578457"/>
    <lineage>
        <taxon>Eukaryota</taxon>
        <taxon>Fungi</taxon>
        <taxon>Dikarya</taxon>
        <taxon>Basidiomycota</taxon>
        <taxon>Agaricomycotina</taxon>
        <taxon>Agaricomycetes</taxon>
        <taxon>Agaricomycetidae</taxon>
        <taxon>Boletales</taxon>
        <taxon>Coniophorineae</taxon>
        <taxon>Serpulaceae</taxon>
        <taxon>Serpula</taxon>
    </lineage>
</organism>